<evidence type="ECO:0000256" key="8">
    <source>
        <dbReference type="ARBA" id="ARBA00023186"/>
    </source>
</evidence>
<dbReference type="PROSITE" id="PS00636">
    <property type="entry name" value="DNAJ_1"/>
    <property type="match status" value="1"/>
</dbReference>
<evidence type="ECO:0000256" key="9">
    <source>
        <dbReference type="ARBA" id="ARBA00023212"/>
    </source>
</evidence>
<keyword evidence="6 13" id="KW-0802">TPR repeat</keyword>
<evidence type="ECO:0000256" key="5">
    <source>
        <dbReference type="ARBA" id="ARBA00022737"/>
    </source>
</evidence>
<feature type="domain" description="J" evidence="15">
    <location>
        <begin position="392"/>
        <end position="462"/>
    </location>
</feature>
<evidence type="ECO:0000256" key="4">
    <source>
        <dbReference type="ARBA" id="ARBA00022553"/>
    </source>
</evidence>
<dbReference type="PRINTS" id="PR00625">
    <property type="entry name" value="JDOMAIN"/>
</dbReference>
<dbReference type="Gene3D" id="1.25.40.10">
    <property type="entry name" value="Tetratricopeptide repeat domain"/>
    <property type="match status" value="1"/>
</dbReference>
<dbReference type="CDD" id="cd06257">
    <property type="entry name" value="DnaJ"/>
    <property type="match status" value="1"/>
</dbReference>
<comment type="function">
    <text evidence="11">Acts as a co-chaperone regulating the molecular chaperones HSP70 and HSP90 in folding of steroid receptors, such as the glucocorticoid receptor and the progesterone receptor. Proposed to act as a recycling chaperone by facilitating the return of chaperone substrates to early stages of chaperoning if further folding is required. In vitro, induces ATP-independent dissociation of HSP90 but not of HSP70 from the chaperone-substrate complexes. Recruits NR1I3 to the cytoplasm.</text>
</comment>
<feature type="repeat" description="TPR" evidence="13">
    <location>
        <begin position="221"/>
        <end position="254"/>
    </location>
</feature>
<dbReference type="Pfam" id="PF00515">
    <property type="entry name" value="TPR_1"/>
    <property type="match status" value="2"/>
</dbReference>
<dbReference type="InterPro" id="IPR013105">
    <property type="entry name" value="TPR_2"/>
</dbReference>
<dbReference type="OrthoDB" id="765884at2759"/>
<dbReference type="Proteomes" id="UP000549394">
    <property type="component" value="Unassembled WGS sequence"/>
</dbReference>
<dbReference type="PANTHER" id="PTHR45188:SF2">
    <property type="entry name" value="DNAJ HOMOLOG SUBFAMILY C MEMBER 7"/>
    <property type="match status" value="1"/>
</dbReference>
<evidence type="ECO:0000256" key="7">
    <source>
        <dbReference type="ARBA" id="ARBA00022990"/>
    </source>
</evidence>
<dbReference type="InterPro" id="IPR018253">
    <property type="entry name" value="DnaJ_domain_CS"/>
</dbReference>
<proteinExistence type="predicted"/>
<keyword evidence="8" id="KW-0143">Chaperone</keyword>
<comment type="caution">
    <text evidence="16">The sequence shown here is derived from an EMBL/GenBank/DDBJ whole genome shotgun (WGS) entry which is preliminary data.</text>
</comment>
<dbReference type="InterPro" id="IPR036869">
    <property type="entry name" value="J_dom_sf"/>
</dbReference>
<keyword evidence="4" id="KW-0597">Phosphoprotein</keyword>
<dbReference type="SUPFAM" id="SSF48452">
    <property type="entry name" value="TPR-like"/>
    <property type="match status" value="2"/>
</dbReference>
<dbReference type="PROSITE" id="PS50076">
    <property type="entry name" value="DNAJ_2"/>
    <property type="match status" value="1"/>
</dbReference>
<gene>
    <name evidence="16" type="ORF">DGYR_LOCUS9817</name>
</gene>
<feature type="repeat" description="TPR" evidence="13">
    <location>
        <begin position="39"/>
        <end position="72"/>
    </location>
</feature>
<dbReference type="Pfam" id="PF07719">
    <property type="entry name" value="TPR_2"/>
    <property type="match status" value="1"/>
</dbReference>
<evidence type="ECO:0000259" key="15">
    <source>
        <dbReference type="PROSITE" id="PS50076"/>
    </source>
</evidence>
<dbReference type="SMART" id="SM00028">
    <property type="entry name" value="TPR"/>
    <property type="match status" value="8"/>
</dbReference>
<dbReference type="FunFam" id="1.25.40.10:FF:000097">
    <property type="entry name" value="DnaJ homolog subfamily C member 7 homolog"/>
    <property type="match status" value="1"/>
</dbReference>
<dbReference type="Gene3D" id="1.10.287.110">
    <property type="entry name" value="DnaJ domain"/>
    <property type="match status" value="1"/>
</dbReference>
<keyword evidence="10" id="KW-0539">Nucleus</keyword>
<dbReference type="Pfam" id="PF13181">
    <property type="entry name" value="TPR_8"/>
    <property type="match status" value="1"/>
</dbReference>
<dbReference type="PANTHER" id="PTHR45188">
    <property type="entry name" value="DNAJ PROTEIN P58IPK HOMOLOG"/>
    <property type="match status" value="1"/>
</dbReference>
<organism evidence="16 17">
    <name type="scientific">Dimorphilus gyrociliatus</name>
    <dbReference type="NCBI Taxonomy" id="2664684"/>
    <lineage>
        <taxon>Eukaryota</taxon>
        <taxon>Metazoa</taxon>
        <taxon>Spiralia</taxon>
        <taxon>Lophotrochozoa</taxon>
        <taxon>Annelida</taxon>
        <taxon>Polychaeta</taxon>
        <taxon>Polychaeta incertae sedis</taxon>
        <taxon>Dinophilidae</taxon>
        <taxon>Dimorphilus</taxon>
    </lineage>
</organism>
<protein>
    <recommendedName>
        <fullName evidence="12">DnaJ homolog subfamily C member 7</fullName>
    </recommendedName>
</protein>
<dbReference type="AlphaFoldDB" id="A0A7I8W196"/>
<evidence type="ECO:0000256" key="14">
    <source>
        <dbReference type="SAM" id="MobiDB-lite"/>
    </source>
</evidence>
<feature type="repeat" description="TPR" evidence="13">
    <location>
        <begin position="339"/>
        <end position="372"/>
    </location>
</feature>
<evidence type="ECO:0000256" key="2">
    <source>
        <dbReference type="ARBA" id="ARBA00004245"/>
    </source>
</evidence>
<feature type="compositionally biased region" description="Basic and acidic residues" evidence="14">
    <location>
        <begin position="423"/>
        <end position="436"/>
    </location>
</feature>
<feature type="repeat" description="TPR" evidence="13">
    <location>
        <begin position="267"/>
        <end position="300"/>
    </location>
</feature>
<keyword evidence="9" id="KW-0206">Cytoskeleton</keyword>
<dbReference type="FunFam" id="1.10.287.110:FF:000018">
    <property type="entry name" value="DnaJ (Hsp40) homolog, subfamily C, member 7"/>
    <property type="match status" value="1"/>
</dbReference>
<keyword evidence="5" id="KW-0677">Repeat</keyword>
<dbReference type="InterPro" id="IPR019734">
    <property type="entry name" value="TPR_rpt"/>
</dbReference>
<keyword evidence="17" id="KW-1185">Reference proteome</keyword>
<evidence type="ECO:0000256" key="6">
    <source>
        <dbReference type="ARBA" id="ARBA00022803"/>
    </source>
</evidence>
<dbReference type="GO" id="GO:0005856">
    <property type="term" value="C:cytoskeleton"/>
    <property type="evidence" value="ECO:0007669"/>
    <property type="project" value="UniProtKB-SubCell"/>
</dbReference>
<reference evidence="16 17" key="1">
    <citation type="submission" date="2020-08" db="EMBL/GenBank/DDBJ databases">
        <authorList>
            <person name="Hejnol A."/>
        </authorList>
    </citation>
    <scope>NUCLEOTIDE SEQUENCE [LARGE SCALE GENOMIC DNA]</scope>
</reference>
<dbReference type="Pfam" id="PF00226">
    <property type="entry name" value="DnaJ"/>
    <property type="match status" value="1"/>
</dbReference>
<feature type="region of interest" description="Disordered" evidence="14">
    <location>
        <begin position="415"/>
        <end position="436"/>
    </location>
</feature>
<evidence type="ECO:0000313" key="17">
    <source>
        <dbReference type="Proteomes" id="UP000549394"/>
    </source>
</evidence>
<dbReference type="SUPFAM" id="SSF46565">
    <property type="entry name" value="Chaperone J-domain"/>
    <property type="match status" value="1"/>
</dbReference>
<dbReference type="SMART" id="SM00271">
    <property type="entry name" value="DnaJ"/>
    <property type="match status" value="1"/>
</dbReference>
<dbReference type="GO" id="GO:0005634">
    <property type="term" value="C:nucleus"/>
    <property type="evidence" value="ECO:0007669"/>
    <property type="project" value="UniProtKB-SubCell"/>
</dbReference>
<dbReference type="EMBL" id="CAJFCJ010000015">
    <property type="protein sequence ID" value="CAD5121937.1"/>
    <property type="molecule type" value="Genomic_DNA"/>
</dbReference>
<evidence type="ECO:0000256" key="11">
    <source>
        <dbReference type="ARBA" id="ARBA00053178"/>
    </source>
</evidence>
<name>A0A7I8W196_9ANNE</name>
<sequence length="512" mass="58070">MGEESIILEKPGNQMESQMEVDAHKEVSELTDEQKAVLAEKTKEEGNAAYKEKQYDLALDCYSKAITLCPNCAAYYGNRAAVLMMLNQHSEALKDARQSTQIDPQFYKGFVRTAKCLLSLGEPKAAINQLERAAQLTPNNDQLKFDFEQAKKLLSYLEASDKAYECGDFRKVVYCMDRCIDISPGCIKFITNKAECLALLKRYEEAQSIAFDLLRKDNLNADALYVRGLCLYYEDNVDKAFSHFQRVLQLAPDHIKAKTVYKKAKSLIAKKEEGNTAFKSGEFDKAYEVYTSALNIDPLNVFTNSKLYCNRATVCSKLGKNKNAIEDCSKAISLDESYLKAYLRRAKCYMDEEQYEEAVVDYEKIFQMQKTRENKQALQNAKLELKKSKRKDYYKILGISKTSSDDEIRKAYRKRALRHHPDRHSSADDETKKEEEKKFKEIGEAYAVLSDPKKRERYDTGQDLDEGGFQSDFDPNTIFQAFFGGGGSRNGGFPFGGAGGFPGDSSFSFSFG</sequence>
<evidence type="ECO:0000313" key="16">
    <source>
        <dbReference type="EMBL" id="CAD5121937.1"/>
    </source>
</evidence>
<keyword evidence="3" id="KW-0963">Cytoplasm</keyword>
<evidence type="ECO:0000256" key="13">
    <source>
        <dbReference type="PROSITE-ProRule" id="PRU00339"/>
    </source>
</evidence>
<evidence type="ECO:0000256" key="1">
    <source>
        <dbReference type="ARBA" id="ARBA00004123"/>
    </source>
</evidence>
<evidence type="ECO:0000256" key="3">
    <source>
        <dbReference type="ARBA" id="ARBA00022490"/>
    </source>
</evidence>
<dbReference type="InterPro" id="IPR011990">
    <property type="entry name" value="TPR-like_helical_dom_sf"/>
</dbReference>
<evidence type="ECO:0000256" key="12">
    <source>
        <dbReference type="ARBA" id="ARBA00071603"/>
    </source>
</evidence>
<keyword evidence="7" id="KW-0007">Acetylation</keyword>
<evidence type="ECO:0000256" key="10">
    <source>
        <dbReference type="ARBA" id="ARBA00023242"/>
    </source>
</evidence>
<comment type="subcellular location">
    <subcellularLocation>
        <location evidence="2">Cytoplasm</location>
        <location evidence="2">Cytoskeleton</location>
    </subcellularLocation>
    <subcellularLocation>
        <location evidence="1">Nucleus</location>
    </subcellularLocation>
</comment>
<dbReference type="PROSITE" id="PS50005">
    <property type="entry name" value="TPR"/>
    <property type="match status" value="4"/>
</dbReference>
<accession>A0A7I8W196</accession>
<dbReference type="InterPro" id="IPR001623">
    <property type="entry name" value="DnaJ_domain"/>
</dbReference>